<keyword evidence="3 6" id="KW-0732">Signal</keyword>
<evidence type="ECO:0000256" key="1">
    <source>
        <dbReference type="ARBA" id="ARBA00004442"/>
    </source>
</evidence>
<dbReference type="Gene3D" id="1.25.40.900">
    <property type="match status" value="1"/>
</dbReference>
<keyword evidence="4" id="KW-0472">Membrane</keyword>
<dbReference type="AlphaFoldDB" id="A0A1K2IJK6"/>
<accession>A0A1K2IJK6</accession>
<keyword evidence="5" id="KW-0998">Cell outer membrane</keyword>
<protein>
    <submittedName>
        <fullName evidence="9">SusD family protein</fullName>
    </submittedName>
</protein>
<feature type="domain" description="SusD-like N-terminal" evidence="8">
    <location>
        <begin position="73"/>
        <end position="241"/>
    </location>
</feature>
<dbReference type="InterPro" id="IPR011990">
    <property type="entry name" value="TPR-like_helical_dom_sf"/>
</dbReference>
<dbReference type="Pfam" id="PF07980">
    <property type="entry name" value="SusD_RagB"/>
    <property type="match status" value="1"/>
</dbReference>
<dbReference type="Pfam" id="PF14322">
    <property type="entry name" value="SusD-like_3"/>
    <property type="match status" value="1"/>
</dbReference>
<name>A0A1K2IJK6_9FLAO</name>
<dbReference type="RefSeq" id="WP_072408354.1">
    <property type="nucleotide sequence ID" value="NZ_FPKW01000003.1"/>
</dbReference>
<dbReference type="InterPro" id="IPR012944">
    <property type="entry name" value="SusD_RagB_dom"/>
</dbReference>
<dbReference type="STRING" id="1612149.SAMN05216324_103350"/>
<evidence type="ECO:0000259" key="8">
    <source>
        <dbReference type="Pfam" id="PF14322"/>
    </source>
</evidence>
<dbReference type="EMBL" id="FPKW01000003">
    <property type="protein sequence ID" value="SFZ92625.1"/>
    <property type="molecule type" value="Genomic_DNA"/>
</dbReference>
<evidence type="ECO:0000259" key="7">
    <source>
        <dbReference type="Pfam" id="PF07980"/>
    </source>
</evidence>
<comment type="similarity">
    <text evidence="2">Belongs to the SusD family.</text>
</comment>
<evidence type="ECO:0000313" key="9">
    <source>
        <dbReference type="EMBL" id="SFZ92625.1"/>
    </source>
</evidence>
<evidence type="ECO:0000256" key="6">
    <source>
        <dbReference type="SAM" id="SignalP"/>
    </source>
</evidence>
<dbReference type="Gene3D" id="1.25.40.390">
    <property type="match status" value="1"/>
</dbReference>
<gene>
    <name evidence="9" type="ORF">SAMN05216324_103350</name>
</gene>
<proteinExistence type="inferred from homology"/>
<feature type="chain" id="PRO_5013063511" evidence="6">
    <location>
        <begin position="24"/>
        <end position="474"/>
    </location>
</feature>
<dbReference type="PROSITE" id="PS51257">
    <property type="entry name" value="PROKAR_LIPOPROTEIN"/>
    <property type="match status" value="1"/>
</dbReference>
<dbReference type="CDD" id="cd08977">
    <property type="entry name" value="SusD"/>
    <property type="match status" value="1"/>
</dbReference>
<organism evidence="9 10">
    <name type="scientific">Chryseobacterium limigenitum</name>
    <dbReference type="NCBI Taxonomy" id="1612149"/>
    <lineage>
        <taxon>Bacteria</taxon>
        <taxon>Pseudomonadati</taxon>
        <taxon>Bacteroidota</taxon>
        <taxon>Flavobacteriia</taxon>
        <taxon>Flavobacteriales</taxon>
        <taxon>Weeksellaceae</taxon>
        <taxon>Chryseobacterium group</taxon>
        <taxon>Chryseobacterium</taxon>
    </lineage>
</organism>
<comment type="subcellular location">
    <subcellularLocation>
        <location evidence="1">Cell outer membrane</location>
    </subcellularLocation>
</comment>
<evidence type="ECO:0000256" key="2">
    <source>
        <dbReference type="ARBA" id="ARBA00006275"/>
    </source>
</evidence>
<evidence type="ECO:0000256" key="4">
    <source>
        <dbReference type="ARBA" id="ARBA00023136"/>
    </source>
</evidence>
<dbReference type="InterPro" id="IPR033985">
    <property type="entry name" value="SusD-like_N"/>
</dbReference>
<reference evidence="10" key="1">
    <citation type="submission" date="2016-10" db="EMBL/GenBank/DDBJ databases">
        <authorList>
            <person name="Varghese N."/>
            <person name="Submissions S."/>
        </authorList>
    </citation>
    <scope>NUCLEOTIDE SEQUENCE [LARGE SCALE GENOMIC DNA]</scope>
    <source>
        <strain evidence="10">SUR2</strain>
    </source>
</reference>
<dbReference type="Gene3D" id="2.20.20.130">
    <property type="match status" value="1"/>
</dbReference>
<keyword evidence="10" id="KW-1185">Reference proteome</keyword>
<sequence>MKKNIFKYTILAILSATALTSCSDDFVESEFYQQVQQSPLNTIEELESFVRGQYTSMRVTGYYGCDFLMIGEARSNNMYSDFTNGAGYYQSVSSYSMTSSDTYASNPYMQMYQVIAKANIVINNVPSQQLTWKSSQDPAVIETRFNFLKGQSYASRALALFDLLRLFGQEYSGGTKGVVIPTVYNPTSLQSRSSVAETRTQIESDLEKALVLMGTPSSSVHTNRTEINQYTVKALMSKYYLYKGDYAKVRSLVAEIVASNRYSVIPAADYASSFTKANSAVNSILELSIGSTNDLGTTAVSYKLNIAPNGYGNMKVLPALRASYAGDDIRLSGISTTNVLNGKYVNTFDNIHLIRYEEILLNGAEAELNGGSAATALFYYNLIQSKRGKTTGSLPLATSITLNDVYLERQKELVGEGFGYWDLLRRGQSITQRNTSGVTVGTRNIGDNLLAFPIPRNELNVPGTKVDPNPGYGN</sequence>
<evidence type="ECO:0000256" key="5">
    <source>
        <dbReference type="ARBA" id="ARBA00023237"/>
    </source>
</evidence>
<feature type="domain" description="RagB/SusD" evidence="7">
    <location>
        <begin position="348"/>
        <end position="472"/>
    </location>
</feature>
<feature type="signal peptide" evidence="6">
    <location>
        <begin position="1"/>
        <end position="23"/>
    </location>
</feature>
<dbReference type="SUPFAM" id="SSF48452">
    <property type="entry name" value="TPR-like"/>
    <property type="match status" value="1"/>
</dbReference>
<dbReference type="OrthoDB" id="630434at2"/>
<evidence type="ECO:0000256" key="3">
    <source>
        <dbReference type="ARBA" id="ARBA00022729"/>
    </source>
</evidence>
<dbReference type="Proteomes" id="UP000182034">
    <property type="component" value="Unassembled WGS sequence"/>
</dbReference>
<evidence type="ECO:0000313" key="10">
    <source>
        <dbReference type="Proteomes" id="UP000182034"/>
    </source>
</evidence>
<dbReference type="GO" id="GO:0009279">
    <property type="term" value="C:cell outer membrane"/>
    <property type="evidence" value="ECO:0007669"/>
    <property type="project" value="UniProtKB-SubCell"/>
</dbReference>